<name>A0A7C5HBK6_9CHLB</name>
<sequence>KVSSENFRPRERKSAGVILEGDVETLARQVLEIFETKTTVLGKGGAR</sequence>
<evidence type="ECO:0000313" key="1">
    <source>
        <dbReference type="EMBL" id="HHE31719.1"/>
    </source>
</evidence>
<dbReference type="EMBL" id="DRSQ01000077">
    <property type="protein sequence ID" value="HHE31719.1"/>
    <property type="molecule type" value="Genomic_DNA"/>
</dbReference>
<comment type="caution">
    <text evidence="1">The sequence shown here is derived from an EMBL/GenBank/DDBJ whole genome shotgun (WGS) entry which is preliminary data.</text>
</comment>
<reference evidence="1" key="1">
    <citation type="journal article" date="2020" name="mSystems">
        <title>Genome- and Community-Level Interaction Insights into Carbon Utilization and Element Cycling Functions of Hydrothermarchaeota in Hydrothermal Sediment.</title>
        <authorList>
            <person name="Zhou Z."/>
            <person name="Liu Y."/>
            <person name="Xu W."/>
            <person name="Pan J."/>
            <person name="Luo Z.H."/>
            <person name="Li M."/>
        </authorList>
    </citation>
    <scope>NUCLEOTIDE SEQUENCE [LARGE SCALE GENOMIC DNA]</scope>
    <source>
        <strain evidence="1">HyVt-633</strain>
    </source>
</reference>
<proteinExistence type="predicted"/>
<protein>
    <submittedName>
        <fullName evidence="1">Electron transfer flavoprotein beta subunit/FixA family protein</fullName>
    </submittedName>
</protein>
<accession>A0A7C5HBK6</accession>
<organism evidence="1">
    <name type="scientific">Chlorobaculum parvum</name>
    <dbReference type="NCBI Taxonomy" id="274539"/>
    <lineage>
        <taxon>Bacteria</taxon>
        <taxon>Pseudomonadati</taxon>
        <taxon>Chlorobiota</taxon>
        <taxon>Chlorobiia</taxon>
        <taxon>Chlorobiales</taxon>
        <taxon>Chlorobiaceae</taxon>
        <taxon>Chlorobaculum</taxon>
    </lineage>
</organism>
<feature type="non-terminal residue" evidence="1">
    <location>
        <position position="1"/>
    </location>
</feature>
<dbReference type="AlphaFoldDB" id="A0A7C5HBK6"/>
<gene>
    <name evidence="1" type="ORF">ENL07_03590</name>
</gene>
<dbReference type="Proteomes" id="UP000886058">
    <property type="component" value="Unassembled WGS sequence"/>
</dbReference>